<dbReference type="Proteomes" id="UP000288805">
    <property type="component" value="Unassembled WGS sequence"/>
</dbReference>
<evidence type="ECO:0000313" key="2">
    <source>
        <dbReference type="Proteomes" id="UP000288805"/>
    </source>
</evidence>
<name>A0A438HGL4_VITVI</name>
<sequence length="298" mass="33373">MEEAKTMKTPMSSSIKLDKDEKVKRIFRYLKGTIDIGLWYPKSDNFELIGFSDANFAGCRVERKSTSDTCHFLGHSLVSWHSKKAKFGSLSMAETIYIAVARFNSISVRLGLLVGFHSLLFGAQGKRPTEPSQPDQMEANRKASCDDFQVDLSVSGACISFTGDLPIMSTIIGVEIRLSPESICRIFYIPLVGLWCMSPRFGPLCRVSSLERLFKGIHCGLNSDEQTDSCGVSDDDAYDILLLEHDQVLPYGRFLTRVFKDFGVDLSIEMDFEAPTSYDTYNEQSLGRMKFKKVPDGS</sequence>
<gene>
    <name evidence="1" type="primary">AtMg00810_5</name>
    <name evidence="1" type="ORF">CK203_054230</name>
</gene>
<dbReference type="AlphaFoldDB" id="A0A438HGL4"/>
<dbReference type="CDD" id="cd09272">
    <property type="entry name" value="RNase_HI_RT_Ty1"/>
    <property type="match status" value="1"/>
</dbReference>
<evidence type="ECO:0000313" key="1">
    <source>
        <dbReference type="EMBL" id="RVW83558.1"/>
    </source>
</evidence>
<dbReference type="PANTHER" id="PTHR11439:SF463">
    <property type="entry name" value="REVERSE TRANSCRIPTASE TY1_COPIA-TYPE DOMAIN-CONTAINING PROTEIN"/>
    <property type="match status" value="1"/>
</dbReference>
<reference evidence="1 2" key="1">
    <citation type="journal article" date="2018" name="PLoS Genet.">
        <title>Population sequencing reveals clonal diversity and ancestral inbreeding in the grapevine cultivar Chardonnay.</title>
        <authorList>
            <person name="Roach M.J."/>
            <person name="Johnson D.L."/>
            <person name="Bohlmann J."/>
            <person name="van Vuuren H.J."/>
            <person name="Jones S.J."/>
            <person name="Pretorius I.S."/>
            <person name="Schmidt S.A."/>
            <person name="Borneman A.R."/>
        </authorList>
    </citation>
    <scope>NUCLEOTIDE SEQUENCE [LARGE SCALE GENOMIC DNA]</scope>
    <source>
        <strain evidence="2">cv. Chardonnay</strain>
        <tissue evidence="1">Leaf</tissue>
    </source>
</reference>
<dbReference type="EMBL" id="QGNW01000226">
    <property type="protein sequence ID" value="RVW83558.1"/>
    <property type="molecule type" value="Genomic_DNA"/>
</dbReference>
<protein>
    <submittedName>
        <fullName evidence="1">Putative mitochondrial protein</fullName>
    </submittedName>
</protein>
<dbReference type="PANTHER" id="PTHR11439">
    <property type="entry name" value="GAG-POL-RELATED RETROTRANSPOSON"/>
    <property type="match status" value="1"/>
</dbReference>
<accession>A0A438HGL4</accession>
<comment type="caution">
    <text evidence="1">The sequence shown here is derived from an EMBL/GenBank/DDBJ whole genome shotgun (WGS) entry which is preliminary data.</text>
</comment>
<organism evidence="1 2">
    <name type="scientific">Vitis vinifera</name>
    <name type="common">Grape</name>
    <dbReference type="NCBI Taxonomy" id="29760"/>
    <lineage>
        <taxon>Eukaryota</taxon>
        <taxon>Viridiplantae</taxon>
        <taxon>Streptophyta</taxon>
        <taxon>Embryophyta</taxon>
        <taxon>Tracheophyta</taxon>
        <taxon>Spermatophyta</taxon>
        <taxon>Magnoliopsida</taxon>
        <taxon>eudicotyledons</taxon>
        <taxon>Gunneridae</taxon>
        <taxon>Pentapetalae</taxon>
        <taxon>rosids</taxon>
        <taxon>Vitales</taxon>
        <taxon>Vitaceae</taxon>
        <taxon>Viteae</taxon>
        <taxon>Vitis</taxon>
    </lineage>
</organism>
<proteinExistence type="predicted"/>